<organism evidence="1 2">
    <name type="scientific">Wansuia hejianensis</name>
    <dbReference type="NCBI Taxonomy" id="2763667"/>
    <lineage>
        <taxon>Bacteria</taxon>
        <taxon>Bacillati</taxon>
        <taxon>Bacillota</taxon>
        <taxon>Clostridia</taxon>
        <taxon>Lachnospirales</taxon>
        <taxon>Lachnospiraceae</taxon>
        <taxon>Wansuia</taxon>
    </lineage>
</organism>
<evidence type="ECO:0000313" key="1">
    <source>
        <dbReference type="EMBL" id="QNM10063.1"/>
    </source>
</evidence>
<dbReference type="EMBL" id="CP060635">
    <property type="protein sequence ID" value="QNM10063.1"/>
    <property type="molecule type" value="Genomic_DNA"/>
</dbReference>
<dbReference type="GO" id="GO:0015074">
    <property type="term" value="P:DNA integration"/>
    <property type="evidence" value="ECO:0007669"/>
    <property type="project" value="InterPro"/>
</dbReference>
<evidence type="ECO:0008006" key="3">
    <source>
        <dbReference type="Google" id="ProtNLM"/>
    </source>
</evidence>
<sequence length="35" mass="4257">MIDDYIEYYNKRRLLRNLGVITPEGKHEMYNLQVA</sequence>
<dbReference type="Proteomes" id="UP000515860">
    <property type="component" value="Chromosome"/>
</dbReference>
<evidence type="ECO:0000313" key="2">
    <source>
        <dbReference type="Proteomes" id="UP000515860"/>
    </source>
</evidence>
<reference evidence="1 2" key="1">
    <citation type="submission" date="2020-08" db="EMBL/GenBank/DDBJ databases">
        <authorList>
            <person name="Liu C."/>
            <person name="Sun Q."/>
        </authorList>
    </citation>
    <scope>NUCLEOTIDE SEQUENCE [LARGE SCALE GENOMIC DNA]</scope>
    <source>
        <strain evidence="1 2">NSJ-29</strain>
    </source>
</reference>
<name>A0A7G9GGY1_9FIRM</name>
<dbReference type="KEGG" id="whj:H9Q79_07265"/>
<accession>A0A7G9GGY1</accession>
<proteinExistence type="predicted"/>
<dbReference type="AlphaFoldDB" id="A0A7G9GGY1"/>
<gene>
    <name evidence="1" type="ORF">H9Q79_07265</name>
</gene>
<keyword evidence="2" id="KW-1185">Reference proteome</keyword>
<protein>
    <recommendedName>
        <fullName evidence="3">Integrase catalytic domain-containing protein</fullName>
    </recommendedName>
</protein>